<feature type="transmembrane region" description="Helical" evidence="6">
    <location>
        <begin position="209"/>
        <end position="231"/>
    </location>
</feature>
<dbReference type="PROSITE" id="PS50850">
    <property type="entry name" value="MFS"/>
    <property type="match status" value="1"/>
</dbReference>
<dbReference type="InParanoid" id="A0A1Y2EI30"/>
<protein>
    <submittedName>
        <fullName evidence="8">Putative MFS transporter</fullName>
    </submittedName>
</protein>
<feature type="transmembrane region" description="Helical" evidence="6">
    <location>
        <begin position="89"/>
        <end position="109"/>
    </location>
</feature>
<keyword evidence="2" id="KW-0813">Transport</keyword>
<feature type="transmembrane region" description="Helical" evidence="6">
    <location>
        <begin position="323"/>
        <end position="344"/>
    </location>
</feature>
<evidence type="ECO:0000256" key="5">
    <source>
        <dbReference type="ARBA" id="ARBA00023136"/>
    </source>
</evidence>
<evidence type="ECO:0000256" key="2">
    <source>
        <dbReference type="ARBA" id="ARBA00022448"/>
    </source>
</evidence>
<feature type="transmembrane region" description="Helical" evidence="6">
    <location>
        <begin position="50"/>
        <end position="69"/>
    </location>
</feature>
<dbReference type="FunFam" id="1.20.1250.20:FF:000013">
    <property type="entry name" value="MFS general substrate transporter"/>
    <property type="match status" value="1"/>
</dbReference>
<dbReference type="Proteomes" id="UP000193689">
    <property type="component" value="Unassembled WGS sequence"/>
</dbReference>
<feature type="transmembrane region" description="Helical" evidence="6">
    <location>
        <begin position="443"/>
        <end position="465"/>
    </location>
</feature>
<dbReference type="Gene3D" id="1.20.1250.20">
    <property type="entry name" value="MFS general substrate transporter like domains"/>
    <property type="match status" value="2"/>
</dbReference>
<evidence type="ECO:0000259" key="7">
    <source>
        <dbReference type="PROSITE" id="PS50850"/>
    </source>
</evidence>
<evidence type="ECO:0000256" key="3">
    <source>
        <dbReference type="ARBA" id="ARBA00022692"/>
    </source>
</evidence>
<evidence type="ECO:0000313" key="8">
    <source>
        <dbReference type="EMBL" id="ORY70455.1"/>
    </source>
</evidence>
<keyword evidence="4 6" id="KW-1133">Transmembrane helix</keyword>
<dbReference type="FunFam" id="1.20.1250.20:FF:000034">
    <property type="entry name" value="MFS general substrate transporter"/>
    <property type="match status" value="1"/>
</dbReference>
<dbReference type="RefSeq" id="XP_040720405.1">
    <property type="nucleotide sequence ID" value="XM_040855288.1"/>
</dbReference>
<keyword evidence="9" id="KW-1185">Reference proteome</keyword>
<dbReference type="GeneID" id="63771500"/>
<proteinExistence type="predicted"/>
<reference evidence="8 9" key="1">
    <citation type="submission" date="2016-07" db="EMBL/GenBank/DDBJ databases">
        <title>Pervasive Adenine N6-methylation of Active Genes in Fungi.</title>
        <authorList>
            <consortium name="DOE Joint Genome Institute"/>
            <person name="Mondo S.J."/>
            <person name="Dannebaum R.O."/>
            <person name="Kuo R.C."/>
            <person name="Labutti K."/>
            <person name="Haridas S."/>
            <person name="Kuo A."/>
            <person name="Salamov A."/>
            <person name="Ahrendt S.R."/>
            <person name="Lipzen A."/>
            <person name="Sullivan W."/>
            <person name="Andreopoulos W.B."/>
            <person name="Clum A."/>
            <person name="Lindquist E."/>
            <person name="Daum C."/>
            <person name="Ramamoorthy G.K."/>
            <person name="Gryganskyi A."/>
            <person name="Culley D."/>
            <person name="Magnuson J.K."/>
            <person name="James T.Y."/>
            <person name="O'Malley M.A."/>
            <person name="Stajich J.E."/>
            <person name="Spatafora J.W."/>
            <person name="Visel A."/>
            <person name="Grigoriev I.V."/>
        </authorList>
    </citation>
    <scope>NUCLEOTIDE SEQUENCE [LARGE SCALE GENOMIC DNA]</scope>
    <source>
        <strain evidence="8 9">CBS 129021</strain>
    </source>
</reference>
<evidence type="ECO:0000256" key="6">
    <source>
        <dbReference type="SAM" id="Phobius"/>
    </source>
</evidence>
<dbReference type="PANTHER" id="PTHR43791">
    <property type="entry name" value="PERMEASE-RELATED"/>
    <property type="match status" value="1"/>
</dbReference>
<feature type="domain" description="Major facilitator superfamily (MFS) profile" evidence="7">
    <location>
        <begin position="50"/>
        <end position="471"/>
    </location>
</feature>
<organism evidence="8 9">
    <name type="scientific">Pseudomassariella vexata</name>
    <dbReference type="NCBI Taxonomy" id="1141098"/>
    <lineage>
        <taxon>Eukaryota</taxon>
        <taxon>Fungi</taxon>
        <taxon>Dikarya</taxon>
        <taxon>Ascomycota</taxon>
        <taxon>Pezizomycotina</taxon>
        <taxon>Sordariomycetes</taxon>
        <taxon>Xylariomycetidae</taxon>
        <taxon>Amphisphaeriales</taxon>
        <taxon>Pseudomassariaceae</taxon>
        <taxon>Pseudomassariella</taxon>
    </lineage>
</organism>
<dbReference type="GO" id="GO:0016020">
    <property type="term" value="C:membrane"/>
    <property type="evidence" value="ECO:0007669"/>
    <property type="project" value="UniProtKB-SubCell"/>
</dbReference>
<sequence>MATQHSRRQNSGDGKAVAEELEKNDLEAGQFAADDAHLTRRILWKLDTRILPVLAVLFLCSFLDRTNVGNARLYGLEDDLGMTDHQYDIGLAVFYATYICSEIPSNLVLKKISPQIWLPFLTFCWGIVAMSLGFVQNFGGFVGVRAILGMTEGGLLPGMILYLSGIYKRGELALRIGLFYTAASLSGAFGGLLARGIAEIGTRGGLSSWRWIFVIEGLLTAIVGLITYFILPNGLASARFLTPEERSFAISRIHGVAHGDGTHSNYREQAEKFTWSEVIRGVANLQVWLTASAYFAILSGLYSFGLFLPTIIAALGYTANESQLWSVIPYAAAAVITVFIALISDRTRSRGIVMLCTLPIAIIGYAGIANVTSPRVKYGMTFLMATGLYSSVPPVLGWLSNNSAAHYKRATTSALQLAIANCGGFVTVFVYPNRQKPQFHEGHTIILSLLVAAWFLTLANVLYCWKINRDKANGKYDKWIGSGDDRDPSFKMVL</sequence>
<dbReference type="Pfam" id="PF07690">
    <property type="entry name" value="MFS_1"/>
    <property type="match status" value="1"/>
</dbReference>
<feature type="transmembrane region" description="Helical" evidence="6">
    <location>
        <begin position="351"/>
        <end position="372"/>
    </location>
</feature>
<dbReference type="EMBL" id="MCFJ01000002">
    <property type="protein sequence ID" value="ORY70455.1"/>
    <property type="molecule type" value="Genomic_DNA"/>
</dbReference>
<keyword evidence="5 6" id="KW-0472">Membrane</keyword>
<comment type="caution">
    <text evidence="8">The sequence shown here is derived from an EMBL/GenBank/DDBJ whole genome shotgun (WGS) entry which is preliminary data.</text>
</comment>
<dbReference type="InterPro" id="IPR020846">
    <property type="entry name" value="MFS_dom"/>
</dbReference>
<feature type="transmembrane region" description="Helical" evidence="6">
    <location>
        <begin position="176"/>
        <end position="197"/>
    </location>
</feature>
<feature type="transmembrane region" description="Helical" evidence="6">
    <location>
        <begin position="116"/>
        <end position="135"/>
    </location>
</feature>
<feature type="transmembrane region" description="Helical" evidence="6">
    <location>
        <begin position="411"/>
        <end position="431"/>
    </location>
</feature>
<dbReference type="GO" id="GO:0022857">
    <property type="term" value="F:transmembrane transporter activity"/>
    <property type="evidence" value="ECO:0007669"/>
    <property type="project" value="InterPro"/>
</dbReference>
<feature type="transmembrane region" description="Helical" evidence="6">
    <location>
        <begin position="378"/>
        <end position="399"/>
    </location>
</feature>
<feature type="transmembrane region" description="Helical" evidence="6">
    <location>
        <begin position="293"/>
        <end position="317"/>
    </location>
</feature>
<evidence type="ECO:0000256" key="4">
    <source>
        <dbReference type="ARBA" id="ARBA00022989"/>
    </source>
</evidence>
<dbReference type="InterPro" id="IPR011701">
    <property type="entry name" value="MFS"/>
</dbReference>
<comment type="subcellular location">
    <subcellularLocation>
        <location evidence="1">Membrane</location>
        <topology evidence="1">Multi-pass membrane protein</topology>
    </subcellularLocation>
</comment>
<accession>A0A1Y2EI30</accession>
<dbReference type="InterPro" id="IPR036259">
    <property type="entry name" value="MFS_trans_sf"/>
</dbReference>
<dbReference type="PANTHER" id="PTHR43791:SF67">
    <property type="entry name" value="TRANSPORTER, PUTATIVE (AFU_ORTHOLOGUE AFUA_3G04010)-RELATED"/>
    <property type="match status" value="1"/>
</dbReference>
<dbReference type="AlphaFoldDB" id="A0A1Y2EI30"/>
<gene>
    <name evidence="8" type="ORF">BCR38DRAFT_334125</name>
</gene>
<feature type="transmembrane region" description="Helical" evidence="6">
    <location>
        <begin position="141"/>
        <end position="164"/>
    </location>
</feature>
<dbReference type="SUPFAM" id="SSF103473">
    <property type="entry name" value="MFS general substrate transporter"/>
    <property type="match status" value="1"/>
</dbReference>
<keyword evidence="3 6" id="KW-0812">Transmembrane</keyword>
<dbReference type="OrthoDB" id="9971669at2759"/>
<evidence type="ECO:0000256" key="1">
    <source>
        <dbReference type="ARBA" id="ARBA00004141"/>
    </source>
</evidence>
<name>A0A1Y2EI30_9PEZI</name>
<evidence type="ECO:0000313" key="9">
    <source>
        <dbReference type="Proteomes" id="UP000193689"/>
    </source>
</evidence>